<organism evidence="1">
    <name type="scientific">Neisseria meningitidis alpha275</name>
    <dbReference type="NCBI Taxonomy" id="295996"/>
    <lineage>
        <taxon>Bacteria</taxon>
        <taxon>Pseudomonadati</taxon>
        <taxon>Pseudomonadota</taxon>
        <taxon>Betaproteobacteria</taxon>
        <taxon>Neisseriales</taxon>
        <taxon>Neisseriaceae</taxon>
        <taxon>Neisseria</taxon>
    </lineage>
</organism>
<accession>C6SNE2</accession>
<proteinExistence type="predicted"/>
<sequence length="120" mass="13472">MPDCPKPKGGGCLLQAHPNRVPVRCPSVPRLPPGKTADSVPPLKRLAVKLAIARIKKYSFRRYLSRQPASGAFRPGRHFMRRLVPKRPIKPPLARTFYILSNILLTKQQKIARMPSLSEA</sequence>
<name>C6SNE2_NEIME</name>
<dbReference type="EMBL" id="AM889138">
    <property type="protein sequence ID" value="CBA10028.1"/>
    <property type="molecule type" value="Genomic_DNA"/>
</dbReference>
<gene>
    <name evidence="1" type="ORF">NMW_2477</name>
</gene>
<dbReference type="AlphaFoldDB" id="C6SNE2"/>
<reference evidence="1" key="1">
    <citation type="journal article" date="2008" name="Proc. Natl. Acad. Sci. U.S.A.">
        <title>Whole-genome comparison of disease and carriage strains provides insights into virulence evolution in Neisseria meningitidis.</title>
        <authorList>
            <person name="Schoen C."/>
            <person name="Blom J."/>
            <person name="Claus H."/>
            <person name="Schramm-Glueck A."/>
            <person name="Brandt P."/>
            <person name="Mueller T."/>
            <person name="Goesmann A."/>
            <person name="Joseph B."/>
            <person name="Konietzny S."/>
            <person name="Kurzai O."/>
            <person name="Schmitt C."/>
            <person name="Friedrich T."/>
            <person name="Linke B."/>
            <person name="Vogel U."/>
            <person name="Frosch M."/>
        </authorList>
    </citation>
    <scope>NUCLEOTIDE SEQUENCE</scope>
    <source>
        <strain evidence="1">Alpha275</strain>
    </source>
</reference>
<protein>
    <submittedName>
        <fullName evidence="1">Uncharacterized protein</fullName>
    </submittedName>
</protein>
<evidence type="ECO:0000313" key="1">
    <source>
        <dbReference type="EMBL" id="CBA10028.1"/>
    </source>
</evidence>